<dbReference type="CDD" id="cd00093">
    <property type="entry name" value="HTH_XRE"/>
    <property type="match status" value="1"/>
</dbReference>
<dbReference type="RefSeq" id="WP_044739113.1">
    <property type="nucleotide sequence ID" value="NZ_VXLD01000003.1"/>
</dbReference>
<organism evidence="5 6">
    <name type="scientific">Acinetobacter tandoii</name>
    <dbReference type="NCBI Taxonomy" id="202954"/>
    <lineage>
        <taxon>Bacteria</taxon>
        <taxon>Pseudomonadati</taxon>
        <taxon>Pseudomonadota</taxon>
        <taxon>Gammaproteobacteria</taxon>
        <taxon>Moraxellales</taxon>
        <taxon>Moraxellaceae</taxon>
        <taxon>Acinetobacter</taxon>
    </lineage>
</organism>
<dbReference type="Pfam" id="PF07883">
    <property type="entry name" value="Cupin_2"/>
    <property type="match status" value="1"/>
</dbReference>
<dbReference type="PANTHER" id="PTHR46797">
    <property type="entry name" value="HTH-TYPE TRANSCRIPTIONAL REGULATOR"/>
    <property type="match status" value="1"/>
</dbReference>
<evidence type="ECO:0000313" key="5">
    <source>
        <dbReference type="EMBL" id="KAB1856740.1"/>
    </source>
</evidence>
<dbReference type="GO" id="GO:0005829">
    <property type="term" value="C:cytosol"/>
    <property type="evidence" value="ECO:0007669"/>
    <property type="project" value="TreeGrafter"/>
</dbReference>
<dbReference type="SUPFAM" id="SSF47413">
    <property type="entry name" value="lambda repressor-like DNA-binding domains"/>
    <property type="match status" value="1"/>
</dbReference>
<keyword evidence="1" id="KW-0805">Transcription regulation</keyword>
<dbReference type="InterPro" id="IPR011051">
    <property type="entry name" value="RmlC_Cupin_sf"/>
</dbReference>
<dbReference type="PROSITE" id="PS50943">
    <property type="entry name" value="HTH_CROC1"/>
    <property type="match status" value="1"/>
</dbReference>
<dbReference type="Pfam" id="PF01381">
    <property type="entry name" value="HTH_3"/>
    <property type="match status" value="1"/>
</dbReference>
<dbReference type="PANTHER" id="PTHR46797:SF23">
    <property type="entry name" value="HTH-TYPE TRANSCRIPTIONAL REGULATOR SUTR"/>
    <property type="match status" value="1"/>
</dbReference>
<dbReference type="InterPro" id="IPR013096">
    <property type="entry name" value="Cupin_2"/>
</dbReference>
<accession>A0A5N4WKC4</accession>
<feature type="domain" description="HTH cro/C1-type" evidence="4">
    <location>
        <begin position="14"/>
        <end position="68"/>
    </location>
</feature>
<dbReference type="InterPro" id="IPR014710">
    <property type="entry name" value="RmlC-like_jellyroll"/>
</dbReference>
<dbReference type="InterPro" id="IPR010982">
    <property type="entry name" value="Lambda_DNA-bd_dom_sf"/>
</dbReference>
<evidence type="ECO:0000313" key="6">
    <source>
        <dbReference type="Proteomes" id="UP000325788"/>
    </source>
</evidence>
<name>A0A5N4WKC4_9GAMM</name>
<comment type="caution">
    <text evidence="5">The sequence shown here is derived from an EMBL/GenBank/DDBJ whole genome shotgun (WGS) entry which is preliminary data.</text>
</comment>
<dbReference type="AlphaFoldDB" id="A0A5N4WKC4"/>
<evidence type="ECO:0000256" key="1">
    <source>
        <dbReference type="ARBA" id="ARBA00023015"/>
    </source>
</evidence>
<dbReference type="InterPro" id="IPR001387">
    <property type="entry name" value="Cro/C1-type_HTH"/>
</dbReference>
<dbReference type="InterPro" id="IPR050807">
    <property type="entry name" value="TransReg_Diox_bact_type"/>
</dbReference>
<dbReference type="GO" id="GO:0003677">
    <property type="term" value="F:DNA binding"/>
    <property type="evidence" value="ECO:0007669"/>
    <property type="project" value="UniProtKB-KW"/>
</dbReference>
<dbReference type="SUPFAM" id="SSF51182">
    <property type="entry name" value="RmlC-like cupins"/>
    <property type="match status" value="1"/>
</dbReference>
<gene>
    <name evidence="5" type="ORF">F4W09_07080</name>
</gene>
<protein>
    <submittedName>
        <fullName evidence="5">Helix-turn-helix domain-containing protein</fullName>
    </submittedName>
</protein>
<evidence type="ECO:0000256" key="2">
    <source>
        <dbReference type="ARBA" id="ARBA00023125"/>
    </source>
</evidence>
<evidence type="ECO:0000259" key="4">
    <source>
        <dbReference type="PROSITE" id="PS50943"/>
    </source>
</evidence>
<dbReference type="SMART" id="SM00530">
    <property type="entry name" value="HTH_XRE"/>
    <property type="match status" value="1"/>
</dbReference>
<dbReference type="Gene3D" id="1.10.260.40">
    <property type="entry name" value="lambda repressor-like DNA-binding domains"/>
    <property type="match status" value="1"/>
</dbReference>
<proteinExistence type="predicted"/>
<sequence length="182" mass="20145">MKHPAVLQYVSQNVRHYRNLKGLSQQQLADLAGLSRRMVAGVETGQDNISLAKLSLIADVLEVDFAQMIAAPEQHGQAVVNALAWQGTQAQSEAILLASASASKKVELWTWTLAPNEQYCAEPDPEGYREMLYVIEGELTLDLAGEVQVLHAGESIVYASTIEYRYINQAEVPLKFIRNAIY</sequence>
<evidence type="ECO:0000256" key="3">
    <source>
        <dbReference type="ARBA" id="ARBA00023163"/>
    </source>
</evidence>
<reference evidence="5 6" key="1">
    <citation type="submission" date="2019-09" db="EMBL/GenBank/DDBJ databases">
        <title>Draft genome sequence of Acinetobacter tandoii W4-4-4 isolated from environmental water sample.</title>
        <authorList>
            <person name="Wee S.K."/>
            <person name="Yan B."/>
            <person name="Mustaffa S.B."/>
            <person name="Yap E.P.H."/>
        </authorList>
    </citation>
    <scope>NUCLEOTIDE SEQUENCE [LARGE SCALE GENOMIC DNA]</scope>
    <source>
        <strain evidence="5 6">W4-4-4</strain>
    </source>
</reference>
<dbReference type="Proteomes" id="UP000325788">
    <property type="component" value="Unassembled WGS sequence"/>
</dbReference>
<dbReference type="Gene3D" id="2.60.120.10">
    <property type="entry name" value="Jelly Rolls"/>
    <property type="match status" value="1"/>
</dbReference>
<dbReference type="CDD" id="cd02209">
    <property type="entry name" value="cupin_XRE_C"/>
    <property type="match status" value="1"/>
</dbReference>
<dbReference type="GO" id="GO:0003700">
    <property type="term" value="F:DNA-binding transcription factor activity"/>
    <property type="evidence" value="ECO:0007669"/>
    <property type="project" value="TreeGrafter"/>
</dbReference>
<keyword evidence="3" id="KW-0804">Transcription</keyword>
<dbReference type="EMBL" id="VXLD01000003">
    <property type="protein sequence ID" value="KAB1856740.1"/>
    <property type="molecule type" value="Genomic_DNA"/>
</dbReference>
<keyword evidence="2" id="KW-0238">DNA-binding</keyword>